<evidence type="ECO:0000313" key="1">
    <source>
        <dbReference type="EMBL" id="KAK3870864.1"/>
    </source>
</evidence>
<protein>
    <submittedName>
        <fullName evidence="1">Uncharacterized protein</fullName>
    </submittedName>
</protein>
<dbReference type="EMBL" id="JAWQEG010002597">
    <property type="protein sequence ID" value="KAK3870864.1"/>
    <property type="molecule type" value="Genomic_DNA"/>
</dbReference>
<gene>
    <name evidence="1" type="ORF">Pcinc_023949</name>
</gene>
<accession>A0AAE1KDR3</accession>
<name>A0AAE1KDR3_PETCI</name>
<comment type="caution">
    <text evidence="1">The sequence shown here is derived from an EMBL/GenBank/DDBJ whole genome shotgun (WGS) entry which is preliminary data.</text>
</comment>
<evidence type="ECO:0000313" key="2">
    <source>
        <dbReference type="Proteomes" id="UP001286313"/>
    </source>
</evidence>
<proteinExistence type="predicted"/>
<keyword evidence="2" id="KW-1185">Reference proteome</keyword>
<organism evidence="1 2">
    <name type="scientific">Petrolisthes cinctipes</name>
    <name type="common">Flat porcelain crab</name>
    <dbReference type="NCBI Taxonomy" id="88211"/>
    <lineage>
        <taxon>Eukaryota</taxon>
        <taxon>Metazoa</taxon>
        <taxon>Ecdysozoa</taxon>
        <taxon>Arthropoda</taxon>
        <taxon>Crustacea</taxon>
        <taxon>Multicrustacea</taxon>
        <taxon>Malacostraca</taxon>
        <taxon>Eumalacostraca</taxon>
        <taxon>Eucarida</taxon>
        <taxon>Decapoda</taxon>
        <taxon>Pleocyemata</taxon>
        <taxon>Anomura</taxon>
        <taxon>Galatheoidea</taxon>
        <taxon>Porcellanidae</taxon>
        <taxon>Petrolisthes</taxon>
    </lineage>
</organism>
<sequence length="108" mass="11718">MCGGVGSEKECVVEVVVWRQWRQCGRGGGGKVECVLALEKPGAGMCRCVRDGVRVLCCSTWHGAGRAVPVSEAVWRSSRPATVTGFLVAPPSPPLHHALRPHHHRHLY</sequence>
<dbReference type="Proteomes" id="UP001286313">
    <property type="component" value="Unassembled WGS sequence"/>
</dbReference>
<dbReference type="AlphaFoldDB" id="A0AAE1KDR3"/>
<reference evidence="1" key="1">
    <citation type="submission" date="2023-10" db="EMBL/GenBank/DDBJ databases">
        <title>Genome assemblies of two species of porcelain crab, Petrolisthes cinctipes and Petrolisthes manimaculis (Anomura: Porcellanidae).</title>
        <authorList>
            <person name="Angst P."/>
        </authorList>
    </citation>
    <scope>NUCLEOTIDE SEQUENCE</scope>
    <source>
        <strain evidence="1">PB745_01</strain>
        <tissue evidence="1">Gill</tissue>
    </source>
</reference>